<feature type="region of interest" description="Disordered" evidence="1">
    <location>
        <begin position="1"/>
        <end position="34"/>
    </location>
</feature>
<evidence type="ECO:0000313" key="4">
    <source>
        <dbReference type="Proteomes" id="UP001296873"/>
    </source>
</evidence>
<evidence type="ECO:0000256" key="1">
    <source>
        <dbReference type="SAM" id="MobiDB-lite"/>
    </source>
</evidence>
<organism evidence="3 4">
    <name type="scientific">Rhodovibrio sodomensis</name>
    <dbReference type="NCBI Taxonomy" id="1088"/>
    <lineage>
        <taxon>Bacteria</taxon>
        <taxon>Pseudomonadati</taxon>
        <taxon>Pseudomonadota</taxon>
        <taxon>Alphaproteobacteria</taxon>
        <taxon>Rhodospirillales</taxon>
        <taxon>Rhodovibrionaceae</taxon>
        <taxon>Rhodovibrio</taxon>
    </lineage>
</organism>
<name>A0ABS1DI01_9PROT</name>
<keyword evidence="4" id="KW-1185">Reference proteome</keyword>
<feature type="transmembrane region" description="Helical" evidence="2">
    <location>
        <begin position="49"/>
        <end position="71"/>
    </location>
</feature>
<accession>A0ABS1DI01</accession>
<keyword evidence="2" id="KW-1133">Transmembrane helix</keyword>
<feature type="compositionally biased region" description="Low complexity" evidence="1">
    <location>
        <begin position="1"/>
        <end position="26"/>
    </location>
</feature>
<dbReference type="EMBL" id="NRRL01000063">
    <property type="protein sequence ID" value="MBK1669839.1"/>
    <property type="molecule type" value="Genomic_DNA"/>
</dbReference>
<protein>
    <submittedName>
        <fullName evidence="3">Uncharacterized protein</fullName>
    </submittedName>
</protein>
<reference evidence="3 4" key="1">
    <citation type="journal article" date="2020" name="Microorganisms">
        <title>Osmotic Adaptation and Compatible Solute Biosynthesis of Phototrophic Bacteria as Revealed from Genome Analyses.</title>
        <authorList>
            <person name="Imhoff J.F."/>
            <person name="Rahn T."/>
            <person name="Kunzel S."/>
            <person name="Keller A."/>
            <person name="Neulinger S.C."/>
        </authorList>
    </citation>
    <scope>NUCLEOTIDE SEQUENCE [LARGE SCALE GENOMIC DNA]</scope>
    <source>
        <strain evidence="3 4">DSM 9895</strain>
    </source>
</reference>
<sequence length="92" mass="10132">MSRSVDGAAAFSAPAGTASDATADSSAPDRRKKKRSILDDDYIEDDDDGWFILKLILVLMILLVCAFLYLAMKLEDIRDHGVIGGLFGRRRI</sequence>
<evidence type="ECO:0000256" key="2">
    <source>
        <dbReference type="SAM" id="Phobius"/>
    </source>
</evidence>
<comment type="caution">
    <text evidence="3">The sequence shown here is derived from an EMBL/GenBank/DDBJ whole genome shotgun (WGS) entry which is preliminary data.</text>
</comment>
<evidence type="ECO:0000313" key="3">
    <source>
        <dbReference type="EMBL" id="MBK1669839.1"/>
    </source>
</evidence>
<gene>
    <name evidence="3" type="ORF">CKO28_17525</name>
</gene>
<keyword evidence="2" id="KW-0472">Membrane</keyword>
<keyword evidence="2" id="KW-0812">Transmembrane</keyword>
<proteinExistence type="predicted"/>
<dbReference type="RefSeq" id="WP_200342184.1">
    <property type="nucleotide sequence ID" value="NZ_NRRL01000063.1"/>
</dbReference>
<dbReference type="Proteomes" id="UP001296873">
    <property type="component" value="Unassembled WGS sequence"/>
</dbReference>